<reference evidence="1" key="1">
    <citation type="submission" date="2024-05" db="EMBL/GenBank/DDBJ databases">
        <authorList>
            <person name="Bunk B."/>
            <person name="Swiderski J."/>
            <person name="Sproer C."/>
            <person name="Thiel V."/>
        </authorList>
    </citation>
    <scope>NUCLEOTIDE SEQUENCE</scope>
    <source>
        <strain evidence="1">DSM 17735</strain>
    </source>
</reference>
<proteinExistence type="predicted"/>
<organism evidence="1">
    <name type="scientific">Polaromonas hydrogenivorans</name>
    <dbReference type="NCBI Taxonomy" id="335476"/>
    <lineage>
        <taxon>Bacteria</taxon>
        <taxon>Pseudomonadati</taxon>
        <taxon>Pseudomonadota</taxon>
        <taxon>Betaproteobacteria</taxon>
        <taxon>Burkholderiales</taxon>
        <taxon>Comamonadaceae</taxon>
        <taxon>Polaromonas</taxon>
    </lineage>
</organism>
<accession>A0AAU7LUH3</accession>
<gene>
    <name evidence="1" type="ORF">ABLV49_01840</name>
</gene>
<dbReference type="AlphaFoldDB" id="A0AAU7LUH3"/>
<dbReference type="SUPFAM" id="SSF103196">
    <property type="entry name" value="Roadblock/LC7 domain"/>
    <property type="match status" value="1"/>
</dbReference>
<name>A0AAU7LUH3_9BURK</name>
<evidence type="ECO:0000313" key="1">
    <source>
        <dbReference type="EMBL" id="XBP70603.1"/>
    </source>
</evidence>
<dbReference type="EMBL" id="CP157675">
    <property type="protein sequence ID" value="XBP70603.1"/>
    <property type="molecule type" value="Genomic_DNA"/>
</dbReference>
<sequence length="119" mass="12417">MMQKNSQEILDALQESCPSFGGAVIATPDGLVLVATRLFSGDTPAACAAGVVAQVDDCLSALKAGRVDELMMWTLGGLWFIGRLVNDHVLLLSATDSHCAGAVRLAAQVAVQKLNAVLH</sequence>
<dbReference type="Gene3D" id="3.30.450.30">
    <property type="entry name" value="Dynein light chain 2a, cytoplasmic"/>
    <property type="match status" value="1"/>
</dbReference>
<evidence type="ECO:0008006" key="2">
    <source>
        <dbReference type="Google" id="ProtNLM"/>
    </source>
</evidence>
<protein>
    <recommendedName>
        <fullName evidence="2">Roadblock/LAMTOR2 domain-containing protein</fullName>
    </recommendedName>
</protein>
<dbReference type="RefSeq" id="WP_349279949.1">
    <property type="nucleotide sequence ID" value="NZ_CBCSCU010000008.1"/>
</dbReference>